<comment type="caution">
    <text evidence="10">The sequence shown here is derived from an EMBL/GenBank/DDBJ whole genome shotgun (WGS) entry which is preliminary data.</text>
</comment>
<dbReference type="RefSeq" id="WP_307323408.1">
    <property type="nucleotide sequence ID" value="NZ_JAUSUG010000004.1"/>
</dbReference>
<evidence type="ECO:0000259" key="9">
    <source>
        <dbReference type="PROSITE" id="PS50885"/>
    </source>
</evidence>
<dbReference type="EMBL" id="JAUSUG010000004">
    <property type="protein sequence ID" value="MDQ0254032.1"/>
    <property type="molecule type" value="Genomic_DNA"/>
</dbReference>
<keyword evidence="3 7" id="KW-0472">Membrane</keyword>
<evidence type="ECO:0000256" key="5">
    <source>
        <dbReference type="ARBA" id="ARBA00029447"/>
    </source>
</evidence>
<feature type="domain" description="HAMP" evidence="9">
    <location>
        <begin position="201"/>
        <end position="254"/>
    </location>
</feature>
<evidence type="ECO:0000313" key="10">
    <source>
        <dbReference type="EMBL" id="MDQ0254032.1"/>
    </source>
</evidence>
<dbReference type="Pfam" id="PF00672">
    <property type="entry name" value="HAMP"/>
    <property type="match status" value="1"/>
</dbReference>
<sequence length="559" mass="60856">MKSLKLKLFLSFGILLAILAGITGYSAYVLMDFNDDIEYILEEELDTFITTQELNYNIAERTSLLRAYLMYQDDEYLIGFETLTNESHELEEALLAAENSSEVIQLIEDSRAWEAEVRENVIEQAQRGGFFRANRVFETDINPMVIDLTSRYNTLASDQQNQMRTQAYRVINQGEQLILIMLGLTGVGIIIATFLSIAIPRQIVNPILLVVKRLKRLSTGDLSGEPLKVKTKDEIAVLTNSMNDMVKNLRGMVVKINSISEHVASSSEQLSSSASETSTATTQVASTMEGLANGADQTLNNANTSSESMQEISLGIQQIADSSSVVADSALQSSKLAEKGNQSITNALAQMASIHGSVDTTNETIQKLGDQSKQIGLIVKTITEIANQTNLLALNAAIEAARAGEHGRGFAVVADEVRKLAEQSEASAKEIADLVMLIQEATDSSVESMLTVSKDVNEGSKLFEESGQAFQDIHAAIQKVAEQIHDVSAISEQLSANSQEVAASVEEVRDMSNKTASDVQTIAATTEEQLASMEEVANSADSLSEVAMELKDEMNNFKL</sequence>
<dbReference type="InterPro" id="IPR003660">
    <property type="entry name" value="HAMP_dom"/>
</dbReference>
<keyword evidence="7" id="KW-1133">Transmembrane helix</keyword>
<dbReference type="PROSITE" id="PS50885">
    <property type="entry name" value="HAMP"/>
    <property type="match status" value="1"/>
</dbReference>
<protein>
    <submittedName>
        <fullName evidence="10">Methyl-accepting chemotaxis protein</fullName>
    </submittedName>
</protein>
<evidence type="ECO:0000256" key="4">
    <source>
        <dbReference type="ARBA" id="ARBA00023224"/>
    </source>
</evidence>
<name>A0ABT9ZS34_9BACI</name>
<comment type="subcellular location">
    <subcellularLocation>
        <location evidence="1">Cell membrane</location>
    </subcellularLocation>
</comment>
<gene>
    <name evidence="10" type="ORF">J2S74_001405</name>
</gene>
<comment type="similarity">
    <text evidence="5">Belongs to the methyl-accepting chemotaxis (MCP) protein family.</text>
</comment>
<feature type="transmembrane region" description="Helical" evidence="7">
    <location>
        <begin position="177"/>
        <end position="199"/>
    </location>
</feature>
<dbReference type="PANTHER" id="PTHR32089:SF112">
    <property type="entry name" value="LYSOZYME-LIKE PROTEIN-RELATED"/>
    <property type="match status" value="1"/>
</dbReference>
<feature type="domain" description="Methyl-accepting transducer" evidence="8">
    <location>
        <begin position="273"/>
        <end position="509"/>
    </location>
</feature>
<proteinExistence type="inferred from homology"/>
<keyword evidence="4 6" id="KW-0807">Transducer</keyword>
<dbReference type="PROSITE" id="PS50111">
    <property type="entry name" value="CHEMOTAXIS_TRANSDUC_2"/>
    <property type="match status" value="1"/>
</dbReference>
<reference evidence="10 11" key="1">
    <citation type="submission" date="2023-07" db="EMBL/GenBank/DDBJ databases">
        <title>Genomic Encyclopedia of Type Strains, Phase IV (KMG-IV): sequencing the most valuable type-strain genomes for metagenomic binning, comparative biology and taxonomic classification.</title>
        <authorList>
            <person name="Goeker M."/>
        </authorList>
    </citation>
    <scope>NUCLEOTIDE SEQUENCE [LARGE SCALE GENOMIC DNA]</scope>
    <source>
        <strain evidence="10 11">DSM 9768</strain>
    </source>
</reference>
<dbReference type="PANTHER" id="PTHR32089">
    <property type="entry name" value="METHYL-ACCEPTING CHEMOTAXIS PROTEIN MCPB"/>
    <property type="match status" value="1"/>
</dbReference>
<dbReference type="Gene3D" id="1.10.287.950">
    <property type="entry name" value="Methyl-accepting chemotaxis protein"/>
    <property type="match status" value="1"/>
</dbReference>
<dbReference type="Pfam" id="PF00015">
    <property type="entry name" value="MCPsignal"/>
    <property type="match status" value="1"/>
</dbReference>
<dbReference type="SUPFAM" id="SSF58104">
    <property type="entry name" value="Methyl-accepting chemotaxis protein (MCP) signaling domain"/>
    <property type="match status" value="1"/>
</dbReference>
<dbReference type="SMART" id="SM00304">
    <property type="entry name" value="HAMP"/>
    <property type="match status" value="1"/>
</dbReference>
<evidence type="ECO:0000313" key="11">
    <source>
        <dbReference type="Proteomes" id="UP001230005"/>
    </source>
</evidence>
<dbReference type="SMART" id="SM00283">
    <property type="entry name" value="MA"/>
    <property type="match status" value="1"/>
</dbReference>
<keyword evidence="11" id="KW-1185">Reference proteome</keyword>
<evidence type="ECO:0000259" key="8">
    <source>
        <dbReference type="PROSITE" id="PS50111"/>
    </source>
</evidence>
<accession>A0ABT9ZS34</accession>
<evidence type="ECO:0000256" key="7">
    <source>
        <dbReference type="SAM" id="Phobius"/>
    </source>
</evidence>
<dbReference type="Proteomes" id="UP001230005">
    <property type="component" value="Unassembled WGS sequence"/>
</dbReference>
<dbReference type="CDD" id="cd11386">
    <property type="entry name" value="MCP_signal"/>
    <property type="match status" value="1"/>
</dbReference>
<evidence type="ECO:0000256" key="1">
    <source>
        <dbReference type="ARBA" id="ARBA00004236"/>
    </source>
</evidence>
<evidence type="ECO:0000256" key="2">
    <source>
        <dbReference type="ARBA" id="ARBA00022475"/>
    </source>
</evidence>
<keyword evidence="7" id="KW-0812">Transmembrane</keyword>
<organism evidence="10 11">
    <name type="scientific">Evansella vedderi</name>
    <dbReference type="NCBI Taxonomy" id="38282"/>
    <lineage>
        <taxon>Bacteria</taxon>
        <taxon>Bacillati</taxon>
        <taxon>Bacillota</taxon>
        <taxon>Bacilli</taxon>
        <taxon>Bacillales</taxon>
        <taxon>Bacillaceae</taxon>
        <taxon>Evansella</taxon>
    </lineage>
</organism>
<dbReference type="Gene3D" id="6.10.340.10">
    <property type="match status" value="1"/>
</dbReference>
<keyword evidence="2" id="KW-1003">Cell membrane</keyword>
<evidence type="ECO:0000256" key="3">
    <source>
        <dbReference type="ARBA" id="ARBA00023136"/>
    </source>
</evidence>
<dbReference type="InterPro" id="IPR004089">
    <property type="entry name" value="MCPsignal_dom"/>
</dbReference>
<evidence type="ECO:0000256" key="6">
    <source>
        <dbReference type="PROSITE-ProRule" id="PRU00284"/>
    </source>
</evidence>
<dbReference type="CDD" id="cd06225">
    <property type="entry name" value="HAMP"/>
    <property type="match status" value="1"/>
</dbReference>